<dbReference type="Proteomes" id="UP001281147">
    <property type="component" value="Unassembled WGS sequence"/>
</dbReference>
<comment type="caution">
    <text evidence="1">The sequence shown here is derived from an EMBL/GenBank/DDBJ whole genome shotgun (WGS) entry which is preliminary data.</text>
</comment>
<name>A0ACC3MNP5_9PEZI</name>
<sequence>MAYALRDISSAQFEALKGSPLSAWVTPQQSYTITRRREYGPQATSTRAQDLKEARMFTDVPVDHQGERDIDRRVAETQSEIDELKESHRVKKLEHQALEDGVKRLQQEKKILETEDEGICSVYSFVPPPPPARSRGVLQATHHGHISRALPTTHCRIPIPGSATARRHSSRDLPLPESGFQIHDNTFSCVDPSTTHPSIALWYAALQELGNATAVKWSPPARPSARRLDVEHTGKHLYLGCCA</sequence>
<evidence type="ECO:0000313" key="1">
    <source>
        <dbReference type="EMBL" id="KAK3700111.1"/>
    </source>
</evidence>
<organism evidence="1 2">
    <name type="scientific">Vermiconidia calcicola</name>
    <dbReference type="NCBI Taxonomy" id="1690605"/>
    <lineage>
        <taxon>Eukaryota</taxon>
        <taxon>Fungi</taxon>
        <taxon>Dikarya</taxon>
        <taxon>Ascomycota</taxon>
        <taxon>Pezizomycotina</taxon>
        <taxon>Dothideomycetes</taxon>
        <taxon>Dothideomycetidae</taxon>
        <taxon>Mycosphaerellales</taxon>
        <taxon>Extremaceae</taxon>
        <taxon>Vermiconidia</taxon>
    </lineage>
</organism>
<keyword evidence="2" id="KW-1185">Reference proteome</keyword>
<dbReference type="EMBL" id="JAUTXU010000189">
    <property type="protein sequence ID" value="KAK3700111.1"/>
    <property type="molecule type" value="Genomic_DNA"/>
</dbReference>
<evidence type="ECO:0000313" key="2">
    <source>
        <dbReference type="Proteomes" id="UP001281147"/>
    </source>
</evidence>
<gene>
    <name evidence="1" type="primary">SMC5_3</name>
    <name evidence="1" type="ORF">LTR37_016114</name>
</gene>
<proteinExistence type="predicted"/>
<reference evidence="1" key="1">
    <citation type="submission" date="2023-07" db="EMBL/GenBank/DDBJ databases">
        <title>Black Yeasts Isolated from many extreme environments.</title>
        <authorList>
            <person name="Coleine C."/>
            <person name="Stajich J.E."/>
            <person name="Selbmann L."/>
        </authorList>
    </citation>
    <scope>NUCLEOTIDE SEQUENCE</scope>
    <source>
        <strain evidence="1">CCFEE 5714</strain>
    </source>
</reference>
<accession>A0ACC3MNP5</accession>
<protein>
    <submittedName>
        <fullName evidence="1">Structural maintenance of chromosomes protein 5</fullName>
    </submittedName>
</protein>